<dbReference type="SUPFAM" id="SSF56300">
    <property type="entry name" value="Metallo-dependent phosphatases"/>
    <property type="match status" value="1"/>
</dbReference>
<sequence length="275" mass="31821">MTKIAVVSDLHMDLNHVDVVDFLARSADWLVAQGVQYYVIAGDLFNDFAKTLDFSEKLQTIVGDSLRVAFIVGNHDMARGVTFEELSQPLSPLYLHNQLIDVAGTDLRIVGQNGWYDYSFGDLAKYSVNEIAQWKRAYWFDRQIEQPMSDQERMDIVLTESKQQLVNAAHDGKRVMFVTHFVPQQDYLFKGSDDRNLWMLNAMMGSQRLGALLEMGPVDYTIFGHLHRQFAPQTFGGRNEYYNQTVGLKTHRKDEWTQSTFFATWQDRVRIFEIK</sequence>
<dbReference type="EMBL" id="CP037940">
    <property type="protein sequence ID" value="QBO35855.1"/>
    <property type="molecule type" value="Genomic_DNA"/>
</dbReference>
<gene>
    <name evidence="2" type="ORF">EQG49_04935</name>
</gene>
<dbReference type="KEGG" id="wei:EQG49_04935"/>
<dbReference type="InterPro" id="IPR051158">
    <property type="entry name" value="Metallophosphoesterase_sf"/>
</dbReference>
<dbReference type="OrthoDB" id="113290at2"/>
<proteinExistence type="predicted"/>
<name>A0A4V1AIK8_9LACO</name>
<dbReference type="Proteomes" id="UP000292886">
    <property type="component" value="Chromosome"/>
</dbReference>
<organism evidence="2 3">
    <name type="scientific">Periweissella cryptocerci</name>
    <dbReference type="NCBI Taxonomy" id="2506420"/>
    <lineage>
        <taxon>Bacteria</taxon>
        <taxon>Bacillati</taxon>
        <taxon>Bacillota</taxon>
        <taxon>Bacilli</taxon>
        <taxon>Lactobacillales</taxon>
        <taxon>Lactobacillaceae</taxon>
        <taxon>Periweissella</taxon>
    </lineage>
</organism>
<dbReference type="NCBIfam" id="TIGR03729">
    <property type="entry name" value="acc_ester"/>
    <property type="match status" value="1"/>
</dbReference>
<protein>
    <submittedName>
        <fullName evidence="2">Phosphoesterase</fullName>
    </submittedName>
</protein>
<evidence type="ECO:0000313" key="3">
    <source>
        <dbReference type="Proteomes" id="UP000292886"/>
    </source>
</evidence>
<dbReference type="PANTHER" id="PTHR31302">
    <property type="entry name" value="TRANSMEMBRANE PROTEIN WITH METALLOPHOSPHOESTERASE DOMAIN-RELATED"/>
    <property type="match status" value="1"/>
</dbReference>
<dbReference type="Pfam" id="PF00149">
    <property type="entry name" value="Metallophos"/>
    <property type="match status" value="1"/>
</dbReference>
<keyword evidence="3" id="KW-1185">Reference proteome</keyword>
<dbReference type="GO" id="GO:0016787">
    <property type="term" value="F:hydrolase activity"/>
    <property type="evidence" value="ECO:0007669"/>
    <property type="project" value="InterPro"/>
</dbReference>
<dbReference type="PANTHER" id="PTHR31302:SF22">
    <property type="entry name" value="PHOSPHOESTERASE"/>
    <property type="match status" value="1"/>
</dbReference>
<reference evidence="3" key="1">
    <citation type="submission" date="2019-03" db="EMBL/GenBank/DDBJ databases">
        <title>Weissella sp. 26KH-42 Genome sequencing.</title>
        <authorList>
            <person name="Heo J."/>
            <person name="Kim S.-J."/>
            <person name="Kim J.-S."/>
            <person name="Hong S.-B."/>
            <person name="Kwon S.-W."/>
        </authorList>
    </citation>
    <scope>NUCLEOTIDE SEQUENCE [LARGE SCALE GENOMIC DNA]</scope>
    <source>
        <strain evidence="3">26KH-42</strain>
    </source>
</reference>
<dbReference type="InterPro" id="IPR029052">
    <property type="entry name" value="Metallo-depent_PP-like"/>
</dbReference>
<dbReference type="Gene3D" id="3.60.21.10">
    <property type="match status" value="1"/>
</dbReference>
<accession>A0A4V1AIK8</accession>
<dbReference type="AlphaFoldDB" id="A0A4V1AIK8"/>
<dbReference type="InterPro" id="IPR022302">
    <property type="entry name" value="Phosphoesterase_putative"/>
</dbReference>
<dbReference type="RefSeq" id="WP_133362934.1">
    <property type="nucleotide sequence ID" value="NZ_CP037940.1"/>
</dbReference>
<evidence type="ECO:0000313" key="2">
    <source>
        <dbReference type="EMBL" id="QBO35855.1"/>
    </source>
</evidence>
<evidence type="ECO:0000259" key="1">
    <source>
        <dbReference type="Pfam" id="PF00149"/>
    </source>
</evidence>
<feature type="domain" description="Calcineurin-like phosphoesterase" evidence="1">
    <location>
        <begin position="3"/>
        <end position="228"/>
    </location>
</feature>
<dbReference type="InterPro" id="IPR004843">
    <property type="entry name" value="Calcineurin-like_PHP"/>
</dbReference>